<accession>A0A3A3GP42</accession>
<sequence length="67" mass="7728">MFLAEGAEQTESLFQFFDVFMIVFTLILVWAVIRQIKQRPRNTFAIGFALVSLIVFLIADVKMISGW</sequence>
<feature type="transmembrane region" description="Helical" evidence="1">
    <location>
        <begin position="12"/>
        <end position="33"/>
    </location>
</feature>
<dbReference type="OrthoDB" id="2679967at2"/>
<organism evidence="2 3">
    <name type="scientific">Paenibacillus thiaminolyticus</name>
    <name type="common">Bacillus thiaminolyticus</name>
    <dbReference type="NCBI Taxonomy" id="49283"/>
    <lineage>
        <taxon>Bacteria</taxon>
        <taxon>Bacillati</taxon>
        <taxon>Bacillota</taxon>
        <taxon>Bacilli</taxon>
        <taxon>Bacillales</taxon>
        <taxon>Paenibacillaceae</taxon>
        <taxon>Paenibacillus</taxon>
    </lineage>
</organism>
<comment type="caution">
    <text evidence="2">The sequence shown here is derived from an EMBL/GenBank/DDBJ whole genome shotgun (WGS) entry which is preliminary data.</text>
</comment>
<name>A0A3A3GP42_PANTH</name>
<evidence type="ECO:0000313" key="3">
    <source>
        <dbReference type="Proteomes" id="UP000266177"/>
    </source>
</evidence>
<keyword evidence="1" id="KW-0812">Transmembrane</keyword>
<evidence type="ECO:0000256" key="1">
    <source>
        <dbReference type="SAM" id="Phobius"/>
    </source>
</evidence>
<keyword evidence="1" id="KW-1133">Transmembrane helix</keyword>
<keyword evidence="1" id="KW-0472">Membrane</keyword>
<reference evidence="2 3" key="1">
    <citation type="submission" date="2018-09" db="EMBL/GenBank/DDBJ databases">
        <title>Paenibacillus SK2017-BO5.</title>
        <authorList>
            <person name="Piskunova J.V."/>
            <person name="Dubiley S.A."/>
            <person name="Severinov K.V."/>
        </authorList>
    </citation>
    <scope>NUCLEOTIDE SEQUENCE [LARGE SCALE GENOMIC DNA]</scope>
    <source>
        <strain evidence="2 3">BO5</strain>
    </source>
</reference>
<dbReference type="RefSeq" id="WP_119792485.1">
    <property type="nucleotide sequence ID" value="NZ_QYZD01000005.1"/>
</dbReference>
<dbReference type="EMBL" id="QYZD01000005">
    <property type="protein sequence ID" value="RJG24784.1"/>
    <property type="molecule type" value="Genomic_DNA"/>
</dbReference>
<evidence type="ECO:0000313" key="2">
    <source>
        <dbReference type="EMBL" id="RJG24784.1"/>
    </source>
</evidence>
<protein>
    <submittedName>
        <fullName evidence="2">DUF2759 family protein</fullName>
    </submittedName>
</protein>
<feature type="transmembrane region" description="Helical" evidence="1">
    <location>
        <begin position="45"/>
        <end position="64"/>
    </location>
</feature>
<dbReference type="InterPro" id="IPR024490">
    <property type="entry name" value="DUF2759"/>
</dbReference>
<proteinExistence type="predicted"/>
<dbReference type="Pfam" id="PF10958">
    <property type="entry name" value="DUF2759"/>
    <property type="match status" value="1"/>
</dbReference>
<dbReference type="AlphaFoldDB" id="A0A3A3GP42"/>
<gene>
    <name evidence="2" type="ORF">DQX05_08015</name>
</gene>
<dbReference type="Proteomes" id="UP000266177">
    <property type="component" value="Unassembled WGS sequence"/>
</dbReference>